<dbReference type="InterPro" id="IPR016181">
    <property type="entry name" value="Acyl_CoA_acyltransferase"/>
</dbReference>
<accession>A0A4Y8LAD4</accession>
<keyword evidence="2" id="KW-0808">Transferase</keyword>
<keyword evidence="3" id="KW-1185">Reference proteome</keyword>
<evidence type="ECO:0000259" key="1">
    <source>
        <dbReference type="PROSITE" id="PS51186"/>
    </source>
</evidence>
<dbReference type="Gene3D" id="3.40.630.30">
    <property type="match status" value="1"/>
</dbReference>
<dbReference type="PROSITE" id="PS51186">
    <property type="entry name" value="GNAT"/>
    <property type="match status" value="1"/>
</dbReference>
<dbReference type="RefSeq" id="WP_134435939.1">
    <property type="nucleotide sequence ID" value="NZ_JAWZLG010000100.1"/>
</dbReference>
<organism evidence="2 3">
    <name type="scientific">Dysgonomonas capnocytophagoides</name>
    <dbReference type="NCBI Taxonomy" id="45254"/>
    <lineage>
        <taxon>Bacteria</taxon>
        <taxon>Pseudomonadati</taxon>
        <taxon>Bacteroidota</taxon>
        <taxon>Bacteroidia</taxon>
        <taxon>Bacteroidales</taxon>
        <taxon>Dysgonomonadaceae</taxon>
        <taxon>Dysgonomonas</taxon>
    </lineage>
</organism>
<protein>
    <submittedName>
        <fullName evidence="2">GNAT family N-acetyltransferase</fullName>
    </submittedName>
</protein>
<dbReference type="EMBL" id="SOML01000003">
    <property type="protein sequence ID" value="TFD97456.1"/>
    <property type="molecule type" value="Genomic_DNA"/>
</dbReference>
<proteinExistence type="predicted"/>
<dbReference type="InterPro" id="IPR000182">
    <property type="entry name" value="GNAT_dom"/>
</dbReference>
<reference evidence="2 3" key="1">
    <citation type="submission" date="2019-03" db="EMBL/GenBank/DDBJ databases">
        <title>San Antonio Military Medical Center submission to MRSN (WRAIR), pending publication.</title>
        <authorList>
            <person name="Blyth D.M."/>
            <person name="Mccarthy S.L."/>
            <person name="Schall S.E."/>
            <person name="Stam J.A."/>
            <person name="Ong A.C."/>
            <person name="Mcgann P.T."/>
        </authorList>
    </citation>
    <scope>NUCLEOTIDE SEQUENCE [LARGE SCALE GENOMIC DNA]</scope>
    <source>
        <strain evidence="2 3">MRSN571793</strain>
    </source>
</reference>
<dbReference type="Proteomes" id="UP000297861">
    <property type="component" value="Unassembled WGS sequence"/>
</dbReference>
<evidence type="ECO:0000313" key="2">
    <source>
        <dbReference type="EMBL" id="TFD97456.1"/>
    </source>
</evidence>
<dbReference type="AlphaFoldDB" id="A0A4Y8LAD4"/>
<feature type="domain" description="N-acetyltransferase" evidence="1">
    <location>
        <begin position="1"/>
        <end position="165"/>
    </location>
</feature>
<dbReference type="GO" id="GO:0016747">
    <property type="term" value="F:acyltransferase activity, transferring groups other than amino-acyl groups"/>
    <property type="evidence" value="ECO:0007669"/>
    <property type="project" value="InterPro"/>
</dbReference>
<dbReference type="CDD" id="cd04301">
    <property type="entry name" value="NAT_SF"/>
    <property type="match status" value="1"/>
</dbReference>
<dbReference type="OrthoDB" id="9800604at2"/>
<name>A0A4Y8LAD4_9BACT</name>
<dbReference type="STRING" id="1121485.GCA_000426485_02313"/>
<dbReference type="SUPFAM" id="SSF55729">
    <property type="entry name" value="Acyl-CoA N-acyltransferases (Nat)"/>
    <property type="match status" value="1"/>
</dbReference>
<sequence>MHIEKAGIKDIPLIRNIATTAWTKTYGEILSSEQSMYMLDMMYSDESLSDQMQNGQYFILIRNSTTQEYNGFASIEYHYKGTNKTKIHKLYVLPNKQGGGFGKTLLEYISSLAKKQGDKYITLNMNRFNRSHGFYTKMGFSISGEEDIDIGNGYLMEDYIFEKEI</sequence>
<dbReference type="Pfam" id="PF13673">
    <property type="entry name" value="Acetyltransf_10"/>
    <property type="match status" value="1"/>
</dbReference>
<evidence type="ECO:0000313" key="3">
    <source>
        <dbReference type="Proteomes" id="UP000297861"/>
    </source>
</evidence>
<gene>
    <name evidence="2" type="ORF">E2605_07245</name>
</gene>
<comment type="caution">
    <text evidence="2">The sequence shown here is derived from an EMBL/GenBank/DDBJ whole genome shotgun (WGS) entry which is preliminary data.</text>
</comment>